<dbReference type="EMBL" id="CP002394">
    <property type="protein sequence ID" value="ADU28797.1"/>
    <property type="molecule type" value="Genomic_DNA"/>
</dbReference>
<sequence>MIFQAQKGQVYYGHKIGILMLDTFIPLIPGDVGNATTYDYPVLYRTLHKITAHKMVNKAPGVLEEIISKGKELVDNGAEAITGGCGFLLLYQDELRKALNVPVFLSSLLQIPFMLLMLNTNEKVGLITADSSLLKASLLREIGIAEIDRVEIVGLEKTEHFRECCMNESGTLNSDVLEAEVVTTAEKMVHTNPNIKSILLECSLLPPYAKAVQEAVHLPVFDYVTMINYVQASLNKTNFSGFL</sequence>
<dbReference type="STRING" id="649639.Bcell_0515"/>
<organism evidence="1 2">
    <name type="scientific">Evansella cellulosilytica (strain ATCC 21833 / DSM 2522 / FERM P-1141 / JCM 9156 / N-4)</name>
    <name type="common">Bacillus cellulosilyticus</name>
    <dbReference type="NCBI Taxonomy" id="649639"/>
    <lineage>
        <taxon>Bacteria</taxon>
        <taxon>Bacillati</taxon>
        <taxon>Bacillota</taxon>
        <taxon>Bacilli</taxon>
        <taxon>Bacillales</taxon>
        <taxon>Bacillaceae</taxon>
        <taxon>Evansella</taxon>
    </lineage>
</organism>
<dbReference type="KEGG" id="bco:Bcell_0515"/>
<protein>
    <recommendedName>
        <fullName evidence="3">Aspartate/glutamate racemase family protein</fullName>
    </recommendedName>
</protein>
<dbReference type="OrthoDB" id="1676875at2"/>
<gene>
    <name evidence="1" type="ordered locus">Bcell_0515</name>
</gene>
<dbReference type="NCBIfam" id="NF005679">
    <property type="entry name" value="PRK07475.1"/>
    <property type="match status" value="1"/>
</dbReference>
<dbReference type="eggNOG" id="COG1794">
    <property type="taxonomic scope" value="Bacteria"/>
</dbReference>
<accession>E6TXI3</accession>
<evidence type="ECO:0000313" key="2">
    <source>
        <dbReference type="Proteomes" id="UP000001401"/>
    </source>
</evidence>
<dbReference type="HOGENOM" id="CLU_093553_0_0_9"/>
<reference evidence="1" key="1">
    <citation type="submission" date="2010-12" db="EMBL/GenBank/DDBJ databases">
        <title>Complete sequence of Bacillus cellulosilyticus DSM 2522.</title>
        <authorList>
            <consortium name="US DOE Joint Genome Institute"/>
            <person name="Lucas S."/>
            <person name="Copeland A."/>
            <person name="Lapidus A."/>
            <person name="Cheng J.-F."/>
            <person name="Bruce D."/>
            <person name="Goodwin L."/>
            <person name="Pitluck S."/>
            <person name="Chertkov O."/>
            <person name="Detter J.C."/>
            <person name="Han C."/>
            <person name="Tapia R."/>
            <person name="Land M."/>
            <person name="Hauser L."/>
            <person name="Jeffries C."/>
            <person name="Kyrpides N."/>
            <person name="Ivanova N."/>
            <person name="Mikhailova N."/>
            <person name="Brumm P."/>
            <person name="Mead D."/>
            <person name="Woyke T."/>
        </authorList>
    </citation>
    <scope>NUCLEOTIDE SEQUENCE [LARGE SCALE GENOMIC DNA]</scope>
    <source>
        <strain evidence="1">DSM 2522</strain>
    </source>
</reference>
<keyword evidence="2" id="KW-1185">Reference proteome</keyword>
<evidence type="ECO:0008006" key="3">
    <source>
        <dbReference type="Google" id="ProtNLM"/>
    </source>
</evidence>
<evidence type="ECO:0000313" key="1">
    <source>
        <dbReference type="EMBL" id="ADU28797.1"/>
    </source>
</evidence>
<dbReference type="Proteomes" id="UP000001401">
    <property type="component" value="Chromosome"/>
</dbReference>
<proteinExistence type="predicted"/>
<dbReference type="AlphaFoldDB" id="E6TXI3"/>
<name>E6TXI3_EVAC2</name>
<dbReference type="RefSeq" id="WP_013487138.1">
    <property type="nucleotide sequence ID" value="NC_014829.1"/>
</dbReference>